<evidence type="ECO:0000313" key="2">
    <source>
        <dbReference type="Proteomes" id="UP000760480"/>
    </source>
</evidence>
<dbReference type="RefSeq" id="WP_169250627.1">
    <property type="nucleotide sequence ID" value="NZ_SPMZ01000091.1"/>
</dbReference>
<keyword evidence="2" id="KW-1185">Reference proteome</keyword>
<organism evidence="1 2">
    <name type="scientific">Candidatus Competibacter phosphatis</name>
    <dbReference type="NCBI Taxonomy" id="221280"/>
    <lineage>
        <taxon>Bacteria</taxon>
        <taxon>Pseudomonadati</taxon>
        <taxon>Pseudomonadota</taxon>
        <taxon>Gammaproteobacteria</taxon>
        <taxon>Candidatus Competibacteraceae</taxon>
        <taxon>Candidatus Competibacter</taxon>
    </lineage>
</organism>
<name>A0ABX1TPH7_9GAMM</name>
<gene>
    <name evidence="1" type="ORF">E4P82_20425</name>
</gene>
<sequence length="96" mass="10574">MPDHAYPDPHRLTLADLDLDSLTTDQLVSLVQNHRNGEPYPTSEQLLANLPTVLRALCDYFLSGQATPLNAAYRLASVIDAVESTQALPVPAMHRH</sequence>
<dbReference type="Proteomes" id="UP000760480">
    <property type="component" value="Unassembled WGS sequence"/>
</dbReference>
<proteinExistence type="predicted"/>
<reference evidence="1 2" key="1">
    <citation type="submission" date="2019-03" db="EMBL/GenBank/DDBJ databases">
        <title>Metabolic reconstructions from genomes of highly enriched 'Candidatus Accumulibacter' and 'Candidatus Competibacter' bioreactor populations.</title>
        <authorList>
            <person name="Annavajhala M.K."/>
            <person name="Welles L."/>
            <person name="Abbas B."/>
            <person name="Sorokin D."/>
            <person name="Park H."/>
            <person name="Van Loosdrecht M."/>
            <person name="Chandran K."/>
        </authorList>
    </citation>
    <scope>NUCLEOTIDE SEQUENCE [LARGE SCALE GENOMIC DNA]</scope>
    <source>
        <strain evidence="1 2">SBR_G</strain>
    </source>
</reference>
<comment type="caution">
    <text evidence="1">The sequence shown here is derived from an EMBL/GenBank/DDBJ whole genome shotgun (WGS) entry which is preliminary data.</text>
</comment>
<protein>
    <submittedName>
        <fullName evidence="1">Uncharacterized protein</fullName>
    </submittedName>
</protein>
<evidence type="ECO:0000313" key="1">
    <source>
        <dbReference type="EMBL" id="NMQ21358.1"/>
    </source>
</evidence>
<dbReference type="EMBL" id="SPMZ01000091">
    <property type="protein sequence ID" value="NMQ21358.1"/>
    <property type="molecule type" value="Genomic_DNA"/>
</dbReference>
<accession>A0ABX1TPH7</accession>